<dbReference type="AlphaFoldDB" id="A0AAV1NBH2"/>
<proteinExistence type="predicted"/>
<comment type="caution">
    <text evidence="1">The sequence shown here is derived from an EMBL/GenBank/DDBJ whole genome shotgun (WGS) entry which is preliminary data.</text>
</comment>
<sequence>MRIEQHGRAATFPPSVDWVDNRQAYFEQESRCPYWSWIEDTGVSDVRLDLSELDLRGIYRLTGNPVGDRAQKRTKQLR</sequence>
<keyword evidence="2" id="KW-1185">Reference proteome</keyword>
<dbReference type="Proteomes" id="UP001314229">
    <property type="component" value="Unassembled WGS sequence"/>
</dbReference>
<name>A0AAV1NBH2_SCOSC</name>
<accession>A0AAV1NBH2</accession>
<reference evidence="1 2" key="1">
    <citation type="submission" date="2024-01" db="EMBL/GenBank/DDBJ databases">
        <authorList>
            <person name="Alioto T."/>
            <person name="Alioto T."/>
            <person name="Gomez Garrido J."/>
        </authorList>
    </citation>
    <scope>NUCLEOTIDE SEQUENCE [LARGE SCALE GENOMIC DNA]</scope>
</reference>
<gene>
    <name evidence="1" type="ORF">FSCOSCO3_A030238</name>
</gene>
<protein>
    <submittedName>
        <fullName evidence="1">Uncharacterized protein</fullName>
    </submittedName>
</protein>
<evidence type="ECO:0000313" key="1">
    <source>
        <dbReference type="EMBL" id="CAK6955952.1"/>
    </source>
</evidence>
<organism evidence="1 2">
    <name type="scientific">Scomber scombrus</name>
    <name type="common">Atlantic mackerel</name>
    <name type="synonym">Scomber vernalis</name>
    <dbReference type="NCBI Taxonomy" id="13677"/>
    <lineage>
        <taxon>Eukaryota</taxon>
        <taxon>Metazoa</taxon>
        <taxon>Chordata</taxon>
        <taxon>Craniata</taxon>
        <taxon>Vertebrata</taxon>
        <taxon>Euteleostomi</taxon>
        <taxon>Actinopterygii</taxon>
        <taxon>Neopterygii</taxon>
        <taxon>Teleostei</taxon>
        <taxon>Neoteleostei</taxon>
        <taxon>Acanthomorphata</taxon>
        <taxon>Pelagiaria</taxon>
        <taxon>Scombriformes</taxon>
        <taxon>Scombridae</taxon>
        <taxon>Scomber</taxon>
    </lineage>
</organism>
<evidence type="ECO:0000313" key="2">
    <source>
        <dbReference type="Proteomes" id="UP001314229"/>
    </source>
</evidence>
<dbReference type="EMBL" id="CAWUFR010000023">
    <property type="protein sequence ID" value="CAK6955952.1"/>
    <property type="molecule type" value="Genomic_DNA"/>
</dbReference>